<comment type="caution">
    <text evidence="1">The sequence shown here is derived from an EMBL/GenBank/DDBJ whole genome shotgun (WGS) entry which is preliminary data.</text>
</comment>
<reference evidence="1 2" key="1">
    <citation type="submission" date="2020-12" db="EMBL/GenBank/DDBJ databases">
        <title>Genome assembly for a thermostable protease producing Bacillus cereus MAKP1 strain isolated from chicken gut.</title>
        <authorList>
            <person name="Malaviya A."/>
        </authorList>
    </citation>
    <scope>NUCLEOTIDE SEQUENCE [LARGE SCALE GENOMIC DNA]</scope>
    <source>
        <strain evidence="1 2">MAKP1</strain>
    </source>
</reference>
<organism evidence="1 2">
    <name type="scientific">Bacillus cereus</name>
    <dbReference type="NCBI Taxonomy" id="1396"/>
    <lineage>
        <taxon>Bacteria</taxon>
        <taxon>Bacillati</taxon>
        <taxon>Bacillota</taxon>
        <taxon>Bacilli</taxon>
        <taxon>Bacillales</taxon>
        <taxon>Bacillaceae</taxon>
        <taxon>Bacillus</taxon>
        <taxon>Bacillus cereus group</taxon>
    </lineage>
</organism>
<dbReference type="AlphaFoldDB" id="A0ABD4LN00"/>
<gene>
    <name evidence="1" type="ORF">JCR31_28725</name>
</gene>
<dbReference type="EMBL" id="JAEFBZ010000007">
    <property type="protein sequence ID" value="MBK1611819.1"/>
    <property type="molecule type" value="Genomic_DNA"/>
</dbReference>
<protein>
    <submittedName>
        <fullName evidence="1">Uncharacterized protein</fullName>
    </submittedName>
</protein>
<dbReference type="Proteomes" id="UP000613452">
    <property type="component" value="Unassembled WGS sequence"/>
</dbReference>
<evidence type="ECO:0000313" key="2">
    <source>
        <dbReference type="Proteomes" id="UP000613452"/>
    </source>
</evidence>
<dbReference type="RefSeq" id="WP_200152652.1">
    <property type="nucleotide sequence ID" value="NZ_JAEFBZ010000007.1"/>
</dbReference>
<name>A0ABD4LN00_BACCE</name>
<evidence type="ECO:0000313" key="1">
    <source>
        <dbReference type="EMBL" id="MBK1611819.1"/>
    </source>
</evidence>
<accession>A0ABD4LN00</accession>
<proteinExistence type="predicted"/>
<sequence>MIKLMKCRCVEGIRVRKNGTFTDGKVYWGRIAKDGSVMMLSDEGQWIRVWESRMMTAFQPILNFHLIHYKFVGNKKELKELIKN</sequence>